<evidence type="ECO:0000256" key="7">
    <source>
        <dbReference type="SAM" id="Phobius"/>
    </source>
</evidence>
<feature type="domain" description="Phage shock protein PspC N-terminal" evidence="8">
    <location>
        <begin position="8"/>
        <end position="64"/>
    </location>
</feature>
<keyword evidence="4 7" id="KW-1133">Transmembrane helix</keyword>
<keyword evidence="3 7" id="KW-0812">Transmembrane</keyword>
<evidence type="ECO:0000256" key="6">
    <source>
        <dbReference type="SAM" id="MobiDB-lite"/>
    </source>
</evidence>
<organism evidence="9 10">
    <name type="scientific">Pediococcus cellicola</name>
    <dbReference type="NCBI Taxonomy" id="319652"/>
    <lineage>
        <taxon>Bacteria</taxon>
        <taxon>Bacillati</taxon>
        <taxon>Bacillota</taxon>
        <taxon>Bacilli</taxon>
        <taxon>Lactobacillales</taxon>
        <taxon>Lactobacillaceae</taxon>
        <taxon>Pediococcus</taxon>
    </lineage>
</organism>
<comment type="subcellular location">
    <subcellularLocation>
        <location evidence="1">Cell membrane</location>
        <topology evidence="1">Single-pass membrane protein</topology>
    </subcellularLocation>
</comment>
<evidence type="ECO:0000313" key="10">
    <source>
        <dbReference type="Proteomes" id="UP000051568"/>
    </source>
</evidence>
<dbReference type="PATRIC" id="fig|319652.3.peg.1311"/>
<keyword evidence="5 7" id="KW-0472">Membrane</keyword>
<dbReference type="EMBL" id="JQBR01000004">
    <property type="protein sequence ID" value="KRN66705.1"/>
    <property type="molecule type" value="Genomic_DNA"/>
</dbReference>
<reference evidence="9 10" key="1">
    <citation type="journal article" date="2015" name="Genome Announc.">
        <title>Expanding the biotechnology potential of lactobacilli through comparative genomics of 213 strains and associated genera.</title>
        <authorList>
            <person name="Sun Z."/>
            <person name="Harris H.M."/>
            <person name="McCann A."/>
            <person name="Guo C."/>
            <person name="Argimon S."/>
            <person name="Zhang W."/>
            <person name="Yang X."/>
            <person name="Jeffery I.B."/>
            <person name="Cooney J.C."/>
            <person name="Kagawa T.F."/>
            <person name="Liu W."/>
            <person name="Song Y."/>
            <person name="Salvetti E."/>
            <person name="Wrobel A."/>
            <person name="Rasinkangas P."/>
            <person name="Parkhill J."/>
            <person name="Rea M.C."/>
            <person name="O'Sullivan O."/>
            <person name="Ritari J."/>
            <person name="Douillard F.P."/>
            <person name="Paul Ross R."/>
            <person name="Yang R."/>
            <person name="Briner A.E."/>
            <person name="Felis G.E."/>
            <person name="de Vos W.M."/>
            <person name="Barrangou R."/>
            <person name="Klaenhammer T.R."/>
            <person name="Caufield P.W."/>
            <person name="Cui Y."/>
            <person name="Zhang H."/>
            <person name="O'Toole P.W."/>
        </authorList>
    </citation>
    <scope>NUCLEOTIDE SEQUENCE [LARGE SCALE GENOMIC DNA]</scope>
    <source>
        <strain evidence="9 10">DSM 17757</strain>
    </source>
</reference>
<evidence type="ECO:0000259" key="8">
    <source>
        <dbReference type="Pfam" id="PF04024"/>
    </source>
</evidence>
<name>A0A0R2INQ4_9LACO</name>
<dbReference type="GO" id="GO:0005886">
    <property type="term" value="C:plasma membrane"/>
    <property type="evidence" value="ECO:0007669"/>
    <property type="project" value="UniProtKB-SubCell"/>
</dbReference>
<evidence type="ECO:0000256" key="5">
    <source>
        <dbReference type="ARBA" id="ARBA00023136"/>
    </source>
</evidence>
<dbReference type="RefSeq" id="WP_057750428.1">
    <property type="nucleotide sequence ID" value="NZ_BJVH01000002.1"/>
</dbReference>
<accession>A0A0R2INQ4</accession>
<dbReference type="Pfam" id="PF04024">
    <property type="entry name" value="PspC"/>
    <property type="match status" value="1"/>
</dbReference>
<evidence type="ECO:0000256" key="1">
    <source>
        <dbReference type="ARBA" id="ARBA00004162"/>
    </source>
</evidence>
<evidence type="ECO:0000256" key="3">
    <source>
        <dbReference type="ARBA" id="ARBA00022692"/>
    </source>
</evidence>
<dbReference type="PANTHER" id="PTHR33885">
    <property type="entry name" value="PHAGE SHOCK PROTEIN C"/>
    <property type="match status" value="1"/>
</dbReference>
<keyword evidence="2" id="KW-1003">Cell membrane</keyword>
<dbReference type="PANTHER" id="PTHR33885:SF3">
    <property type="entry name" value="PHAGE SHOCK PROTEIN C"/>
    <property type="match status" value="1"/>
</dbReference>
<gene>
    <name evidence="9" type="ORF">IV80_GL001296</name>
</gene>
<dbReference type="AlphaFoldDB" id="A0A0R2INQ4"/>
<evidence type="ECO:0000313" key="9">
    <source>
        <dbReference type="EMBL" id="KRN66705.1"/>
    </source>
</evidence>
<evidence type="ECO:0000256" key="4">
    <source>
        <dbReference type="ARBA" id="ARBA00022989"/>
    </source>
</evidence>
<feature type="transmembrane region" description="Helical" evidence="7">
    <location>
        <begin position="36"/>
        <end position="61"/>
    </location>
</feature>
<dbReference type="STRING" id="319652.IV80_GL001296"/>
<dbReference type="InterPro" id="IPR007168">
    <property type="entry name" value="Phageshock_PspC_N"/>
</dbReference>
<dbReference type="Proteomes" id="UP000051568">
    <property type="component" value="Unassembled WGS sequence"/>
</dbReference>
<protein>
    <recommendedName>
        <fullName evidence="8">Phage shock protein PspC N-terminal domain-containing protein</fullName>
    </recommendedName>
</protein>
<feature type="region of interest" description="Disordered" evidence="6">
    <location>
        <begin position="80"/>
        <end position="111"/>
    </location>
</feature>
<proteinExistence type="predicted"/>
<dbReference type="InterPro" id="IPR052027">
    <property type="entry name" value="PspC"/>
</dbReference>
<evidence type="ECO:0000256" key="2">
    <source>
        <dbReference type="ARBA" id="ARBA00022475"/>
    </source>
</evidence>
<dbReference type="OrthoDB" id="9815286at2"/>
<keyword evidence="10" id="KW-1185">Reference proteome</keyword>
<sequence length="111" mass="12551">MKSNSKRKFAKSNRRMVSGVLGGIADYFAVDASIVRIVFVVLTLLTHVFPGILVYALLAWLMPENPEPRTNGFTENFFTGFGQPGQETKTRKRKIIKNVQEEDDPSSKHHE</sequence>
<comment type="caution">
    <text evidence="9">The sequence shown here is derived from an EMBL/GenBank/DDBJ whole genome shotgun (WGS) entry which is preliminary data.</text>
</comment>